<dbReference type="Proteomes" id="UP000029533">
    <property type="component" value="Unassembled WGS sequence"/>
</dbReference>
<feature type="signal peptide" evidence="1">
    <location>
        <begin position="1"/>
        <end position="33"/>
    </location>
</feature>
<reference evidence="2 3" key="1">
    <citation type="submission" date="2014-07" db="EMBL/GenBank/DDBJ databases">
        <authorList>
            <person name="McCorrison J."/>
            <person name="Sanka R."/>
            <person name="Torralba M."/>
            <person name="Gillis M."/>
            <person name="Haft D.H."/>
            <person name="Methe B."/>
            <person name="Sutton G."/>
            <person name="Nelson K.E."/>
        </authorList>
    </citation>
    <scope>NUCLEOTIDE SEQUENCE [LARGE SCALE GENOMIC DNA]</scope>
    <source>
        <strain evidence="2 3">DNF00424</strain>
    </source>
</reference>
<organism evidence="2 3">
    <name type="scientific">Prevotella histicola JCM 15637 = DNF00424</name>
    <dbReference type="NCBI Taxonomy" id="1236504"/>
    <lineage>
        <taxon>Bacteria</taxon>
        <taxon>Pseudomonadati</taxon>
        <taxon>Bacteroidota</taxon>
        <taxon>Bacteroidia</taxon>
        <taxon>Bacteroidales</taxon>
        <taxon>Prevotellaceae</taxon>
        <taxon>Prevotella</taxon>
    </lineage>
</organism>
<comment type="caution">
    <text evidence="2">The sequence shown here is derived from an EMBL/GenBank/DDBJ whole genome shotgun (WGS) entry which is preliminary data.</text>
</comment>
<proteinExistence type="predicted"/>
<evidence type="ECO:0000256" key="1">
    <source>
        <dbReference type="SAM" id="SignalP"/>
    </source>
</evidence>
<gene>
    <name evidence="2" type="ORF">HMPREF2132_08710</name>
</gene>
<dbReference type="EMBL" id="JRNJ01000071">
    <property type="protein sequence ID" value="KGF25886.1"/>
    <property type="molecule type" value="Genomic_DNA"/>
</dbReference>
<evidence type="ECO:0000313" key="3">
    <source>
        <dbReference type="Proteomes" id="UP000029533"/>
    </source>
</evidence>
<keyword evidence="1" id="KW-0732">Signal</keyword>
<dbReference type="AlphaFoldDB" id="A0AAW3FDS8"/>
<evidence type="ECO:0000313" key="2">
    <source>
        <dbReference type="EMBL" id="KGF25886.1"/>
    </source>
</evidence>
<feature type="chain" id="PRO_5043340930" evidence="1">
    <location>
        <begin position="34"/>
        <end position="247"/>
    </location>
</feature>
<accession>A0AAW3FDS8</accession>
<name>A0AAW3FDS8_9BACT</name>
<sequence length="247" mass="28751">MKIFRMRPFNSKDCLCFRLVLMFVLFVSFDVLAHSQTDIGKQDITHFIPKGYKLFDKIYGDLNQDGTTDCVLIIKAMRKDGFVKGDDGNVIDRNRRGIIILFSKQDGYELALKNYDCFSSENEDGGDYGPPELSINIRRGKLYVDYNYGRYGFWSYCFRYQDSDFDLIGFDRSENWGATVFTKKSINFLTGTEYIDKNINSKNPDGKKVFRRKVVKVARKPLYKLSKIKDFDDLGVVLYWGKAYLKN</sequence>
<protein>
    <submittedName>
        <fullName evidence="2">Uncharacterized protein</fullName>
    </submittedName>
</protein>